<name>X1Q1D2_9ZZZZ</name>
<feature type="non-terminal residue" evidence="1">
    <location>
        <position position="1"/>
    </location>
</feature>
<comment type="caution">
    <text evidence="1">The sequence shown here is derived from an EMBL/GenBank/DDBJ whole genome shotgun (WGS) entry which is preliminary data.</text>
</comment>
<reference evidence="1" key="1">
    <citation type="journal article" date="2014" name="Front. Microbiol.">
        <title>High frequency of phylogenetically diverse reductive dehalogenase-homologous genes in deep subseafloor sedimentary metagenomes.</title>
        <authorList>
            <person name="Kawai M."/>
            <person name="Futagami T."/>
            <person name="Toyoda A."/>
            <person name="Takaki Y."/>
            <person name="Nishi S."/>
            <person name="Hori S."/>
            <person name="Arai W."/>
            <person name="Tsubouchi T."/>
            <person name="Morono Y."/>
            <person name="Uchiyama I."/>
            <person name="Ito T."/>
            <person name="Fujiyama A."/>
            <person name="Inagaki F."/>
            <person name="Takami H."/>
        </authorList>
    </citation>
    <scope>NUCLEOTIDE SEQUENCE</scope>
    <source>
        <strain evidence="1">Expedition CK06-06</strain>
    </source>
</reference>
<organism evidence="1">
    <name type="scientific">marine sediment metagenome</name>
    <dbReference type="NCBI Taxonomy" id="412755"/>
    <lineage>
        <taxon>unclassified sequences</taxon>
        <taxon>metagenomes</taxon>
        <taxon>ecological metagenomes</taxon>
    </lineage>
</organism>
<sequence length="152" mass="16334">WDAFPKDENDVPDLSVGGAPGVNGYDFGGSQSGDGSSIVYVDGKLYISLCNGNKIVGFNNMPTRADQMPEFAIGTPDIYTNTLETEFIMSNPVPATDGSSLFVSSDFDGKLYVWKSLPDESGAKPDYVFSLPEAPWDNALYNNILALAGMQT</sequence>
<dbReference type="AlphaFoldDB" id="X1Q1D2"/>
<accession>X1Q1D2</accession>
<evidence type="ECO:0000313" key="1">
    <source>
        <dbReference type="EMBL" id="GAI48546.1"/>
    </source>
</evidence>
<proteinExistence type="predicted"/>
<protein>
    <submittedName>
        <fullName evidence="1">Uncharacterized protein</fullName>
    </submittedName>
</protein>
<feature type="non-terminal residue" evidence="1">
    <location>
        <position position="152"/>
    </location>
</feature>
<gene>
    <name evidence="1" type="ORF">S06H3_62464</name>
</gene>
<dbReference type="EMBL" id="BARV01041197">
    <property type="protein sequence ID" value="GAI48546.1"/>
    <property type="molecule type" value="Genomic_DNA"/>
</dbReference>